<evidence type="ECO:0000256" key="2">
    <source>
        <dbReference type="ARBA" id="ARBA00022670"/>
    </source>
</evidence>
<dbReference type="SUPFAM" id="SSF54001">
    <property type="entry name" value="Cysteine proteinases"/>
    <property type="match status" value="1"/>
</dbReference>
<feature type="region of interest" description="Disordered" evidence="5">
    <location>
        <begin position="1"/>
        <end position="131"/>
    </location>
</feature>
<evidence type="ECO:0000256" key="3">
    <source>
        <dbReference type="ARBA" id="ARBA00022801"/>
    </source>
</evidence>
<dbReference type="PANTHER" id="PTHR47053">
    <property type="entry name" value="MUREIN DD-ENDOPEPTIDASE MEPH-RELATED"/>
    <property type="match status" value="1"/>
</dbReference>
<proteinExistence type="inferred from homology"/>
<evidence type="ECO:0000313" key="8">
    <source>
        <dbReference type="Proteomes" id="UP001057280"/>
    </source>
</evidence>
<accession>A0AB35HS29</accession>
<name>A0AB35HS29_TETHA</name>
<dbReference type="Proteomes" id="UP001057280">
    <property type="component" value="Unassembled WGS sequence"/>
</dbReference>
<dbReference type="AlphaFoldDB" id="A0AB35HS29"/>
<evidence type="ECO:0000256" key="1">
    <source>
        <dbReference type="ARBA" id="ARBA00007074"/>
    </source>
</evidence>
<evidence type="ECO:0000256" key="4">
    <source>
        <dbReference type="ARBA" id="ARBA00022807"/>
    </source>
</evidence>
<evidence type="ECO:0000313" key="7">
    <source>
        <dbReference type="EMBL" id="MCO8298935.1"/>
    </source>
</evidence>
<reference evidence="7" key="2">
    <citation type="journal article" date="2021" name="BMC Microbiol.">
        <title>The diversity among the species Tetragenococcus halophilus including new isolates from a lupine seed fermentation.</title>
        <authorList>
            <person name="Link T."/>
            <person name="Vogel R.F."/>
            <person name="Ehrmann M.A."/>
        </authorList>
    </citation>
    <scope>NUCLEOTIDE SEQUENCE</scope>
    <source>
        <strain evidence="7">TMW 2.2257</strain>
    </source>
</reference>
<dbReference type="Gene3D" id="3.90.1720.10">
    <property type="entry name" value="endopeptidase domain like (from Nostoc punctiforme)"/>
    <property type="match status" value="1"/>
</dbReference>
<dbReference type="PROSITE" id="PS51935">
    <property type="entry name" value="NLPC_P60"/>
    <property type="match status" value="1"/>
</dbReference>
<evidence type="ECO:0000256" key="5">
    <source>
        <dbReference type="SAM" id="MobiDB-lite"/>
    </source>
</evidence>
<dbReference type="InterPro" id="IPR051202">
    <property type="entry name" value="Peptidase_C40"/>
</dbReference>
<sequence>ETTTEESEEAEVPAESSEVEEPETTETSEETVEEPEATEETTTEESEEAEVPAESSEVEVPETTETSEEVVEAPEPSTPVEENIQPEAPESSEPETPNNDNQGNSGNQGASQPTDVSQPKEETSEPSANADSSAILAEAQKHMGTPYVWGGRTPDGFDCSGFTQYVYKQVTGKDIGGYTVPQENAGPQISASQAKPGDLLFWGSKGSTYHVAISMGGSSFIHAPKPGDTVKVGDTQYFTPDFAVSM</sequence>
<dbReference type="RefSeq" id="WP_253210354.1">
    <property type="nucleotide sequence ID" value="NZ_JACACB010000038.1"/>
</dbReference>
<organism evidence="7 8">
    <name type="scientific">Tetragenococcus halophilus</name>
    <name type="common">Pediococcus halophilus</name>
    <dbReference type="NCBI Taxonomy" id="51669"/>
    <lineage>
        <taxon>Bacteria</taxon>
        <taxon>Bacillati</taxon>
        <taxon>Bacillota</taxon>
        <taxon>Bacilli</taxon>
        <taxon>Lactobacillales</taxon>
        <taxon>Enterococcaceae</taxon>
        <taxon>Tetragenococcus</taxon>
    </lineage>
</organism>
<keyword evidence="2" id="KW-0645">Protease</keyword>
<comment type="similarity">
    <text evidence="1">Belongs to the peptidase C40 family.</text>
</comment>
<evidence type="ECO:0000259" key="6">
    <source>
        <dbReference type="PROSITE" id="PS51935"/>
    </source>
</evidence>
<dbReference type="EMBL" id="JACACB010000038">
    <property type="protein sequence ID" value="MCO8298935.1"/>
    <property type="molecule type" value="Genomic_DNA"/>
</dbReference>
<keyword evidence="4" id="KW-0788">Thiol protease</keyword>
<keyword evidence="3" id="KW-0378">Hydrolase</keyword>
<dbReference type="PANTHER" id="PTHR47053:SF1">
    <property type="entry name" value="MUREIN DD-ENDOPEPTIDASE MEPH-RELATED"/>
    <property type="match status" value="1"/>
</dbReference>
<dbReference type="GO" id="GO:0006508">
    <property type="term" value="P:proteolysis"/>
    <property type="evidence" value="ECO:0007669"/>
    <property type="project" value="UniProtKB-KW"/>
</dbReference>
<feature type="compositionally biased region" description="Low complexity" evidence="5">
    <location>
        <begin position="73"/>
        <end position="112"/>
    </location>
</feature>
<feature type="domain" description="NlpC/P60" evidence="6">
    <location>
        <begin position="129"/>
        <end position="246"/>
    </location>
</feature>
<reference evidence="7" key="1">
    <citation type="submission" date="2020-06" db="EMBL/GenBank/DDBJ databases">
        <authorList>
            <person name="Link T."/>
            <person name="Ehrmann M."/>
        </authorList>
    </citation>
    <scope>NUCLEOTIDE SEQUENCE</scope>
    <source>
        <strain evidence="7">TMW 2.2257</strain>
    </source>
</reference>
<gene>
    <name evidence="7" type="ORF">HXW75_10760</name>
</gene>
<dbReference type="InterPro" id="IPR000064">
    <property type="entry name" value="NLP_P60_dom"/>
</dbReference>
<dbReference type="GO" id="GO:0008234">
    <property type="term" value="F:cysteine-type peptidase activity"/>
    <property type="evidence" value="ECO:0007669"/>
    <property type="project" value="UniProtKB-KW"/>
</dbReference>
<comment type="caution">
    <text evidence="7">The sequence shown here is derived from an EMBL/GenBank/DDBJ whole genome shotgun (WGS) entry which is preliminary data.</text>
</comment>
<feature type="non-terminal residue" evidence="7">
    <location>
        <position position="1"/>
    </location>
</feature>
<dbReference type="Pfam" id="PF00877">
    <property type="entry name" value="NLPC_P60"/>
    <property type="match status" value="1"/>
</dbReference>
<feature type="compositionally biased region" description="Acidic residues" evidence="5">
    <location>
        <begin position="1"/>
        <end position="72"/>
    </location>
</feature>
<protein>
    <submittedName>
        <fullName evidence="7">C40 family peptidase</fullName>
    </submittedName>
</protein>
<dbReference type="InterPro" id="IPR038765">
    <property type="entry name" value="Papain-like_cys_pep_sf"/>
</dbReference>